<keyword evidence="3" id="KW-1185">Reference proteome</keyword>
<name>A0A2M9A7G0_9BACT</name>
<evidence type="ECO:0000313" key="2">
    <source>
        <dbReference type="EMBL" id="PJJ41642.1"/>
    </source>
</evidence>
<gene>
    <name evidence="2" type="ORF">BGX16_1629</name>
</gene>
<feature type="signal peptide" evidence="1">
    <location>
        <begin position="1"/>
        <end position="22"/>
    </location>
</feature>
<dbReference type="EMBL" id="PGEX01000001">
    <property type="protein sequence ID" value="PJJ41642.1"/>
    <property type="molecule type" value="Genomic_DNA"/>
</dbReference>
<protein>
    <submittedName>
        <fullName evidence="2">Uncharacterized protein</fullName>
    </submittedName>
</protein>
<organism evidence="2 3">
    <name type="scientific">Hallerella succinigenes</name>
    <dbReference type="NCBI Taxonomy" id="1896222"/>
    <lineage>
        <taxon>Bacteria</taxon>
        <taxon>Pseudomonadati</taxon>
        <taxon>Fibrobacterota</taxon>
        <taxon>Fibrobacteria</taxon>
        <taxon>Fibrobacterales</taxon>
        <taxon>Fibrobacteraceae</taxon>
        <taxon>Hallerella</taxon>
    </lineage>
</organism>
<reference evidence="2 3" key="1">
    <citation type="submission" date="2017-11" db="EMBL/GenBank/DDBJ databases">
        <title>Animal gut microbial communities from fecal samples from Wisconsin, USA.</title>
        <authorList>
            <person name="Neumann A."/>
        </authorList>
    </citation>
    <scope>NUCLEOTIDE SEQUENCE [LARGE SCALE GENOMIC DNA]</scope>
    <source>
        <strain evidence="2 3">UWS3</strain>
    </source>
</reference>
<sequence length="346" mass="38588">MAFLKNIFSILTVSGMAFCAFASDVQAPSTNIRNVDKSDFFAKNLKSAKNTEAWTYQFVFDNGTRAYVNYATIVIPASGKKIGCDISFFNLKGKKSNIGRQYPLERIKEYKDQNKISIKDEYIMEGLPGKGHRVLFTANKEDFGKFLLDITFTSANKGKVPGDGKWKIGDGYYGAAVLIPYGRVKGKIAHNSDTLEVQGYGYLEHTWQSGNPTDLAERAFNVSEATRGAYAGRLALDEDGVPFGYLIEKKGDKSNVLLPKSILENGKPYKGSKFPKTALQITWQNAADTLTLDMSKPRQKFSMLENFDGWLAKKATKVMLGGEIFFWRGRSKAADGYIYDWSITGF</sequence>
<comment type="caution">
    <text evidence="2">The sequence shown here is derived from an EMBL/GenBank/DDBJ whole genome shotgun (WGS) entry which is preliminary data.</text>
</comment>
<dbReference type="SUPFAM" id="SSF159245">
    <property type="entry name" value="AttH-like"/>
    <property type="match status" value="1"/>
</dbReference>
<accession>A0A2M9A7G0</accession>
<proteinExistence type="predicted"/>
<feature type="chain" id="PRO_5014715119" evidence="1">
    <location>
        <begin position="23"/>
        <end position="346"/>
    </location>
</feature>
<dbReference type="RefSeq" id="WP_100425592.1">
    <property type="nucleotide sequence ID" value="NZ_JAXFBG010000014.1"/>
</dbReference>
<evidence type="ECO:0000256" key="1">
    <source>
        <dbReference type="SAM" id="SignalP"/>
    </source>
</evidence>
<keyword evidence="1" id="KW-0732">Signal</keyword>
<dbReference type="OrthoDB" id="9802926at2"/>
<evidence type="ECO:0000313" key="3">
    <source>
        <dbReference type="Proteomes" id="UP000231134"/>
    </source>
</evidence>
<dbReference type="AlphaFoldDB" id="A0A2M9A7G0"/>
<dbReference type="Proteomes" id="UP000231134">
    <property type="component" value="Unassembled WGS sequence"/>
</dbReference>